<dbReference type="SUPFAM" id="SSF53335">
    <property type="entry name" value="S-adenosyl-L-methionine-dependent methyltransferases"/>
    <property type="match status" value="1"/>
</dbReference>
<dbReference type="AlphaFoldDB" id="A0A8J1U578"/>
<gene>
    <name evidence="1" type="ORF">OFUS_LOCUS19453</name>
</gene>
<reference evidence="1" key="1">
    <citation type="submission" date="2022-03" db="EMBL/GenBank/DDBJ databases">
        <authorList>
            <person name="Martin C."/>
        </authorList>
    </citation>
    <scope>NUCLEOTIDE SEQUENCE</scope>
</reference>
<proteinExistence type="predicted"/>
<name>A0A8J1U578_OWEFU</name>
<protein>
    <submittedName>
        <fullName evidence="1">Uncharacterized protein</fullName>
    </submittedName>
</protein>
<dbReference type="Gene3D" id="3.40.50.150">
    <property type="entry name" value="Vaccinia Virus protein VP39"/>
    <property type="match status" value="1"/>
</dbReference>
<dbReference type="Proteomes" id="UP000749559">
    <property type="component" value="Unassembled WGS sequence"/>
</dbReference>
<organism evidence="1 2">
    <name type="scientific">Owenia fusiformis</name>
    <name type="common">Polychaete worm</name>
    <dbReference type="NCBI Taxonomy" id="6347"/>
    <lineage>
        <taxon>Eukaryota</taxon>
        <taxon>Metazoa</taxon>
        <taxon>Spiralia</taxon>
        <taxon>Lophotrochozoa</taxon>
        <taxon>Annelida</taxon>
        <taxon>Polychaeta</taxon>
        <taxon>Sedentaria</taxon>
        <taxon>Canalipalpata</taxon>
        <taxon>Sabellida</taxon>
        <taxon>Oweniida</taxon>
        <taxon>Oweniidae</taxon>
        <taxon>Owenia</taxon>
    </lineage>
</organism>
<evidence type="ECO:0000313" key="1">
    <source>
        <dbReference type="EMBL" id="CAH1794816.1"/>
    </source>
</evidence>
<comment type="caution">
    <text evidence="1">The sequence shown here is derived from an EMBL/GenBank/DDBJ whole genome shotgun (WGS) entry which is preliminary data.</text>
</comment>
<keyword evidence="2" id="KW-1185">Reference proteome</keyword>
<dbReference type="InterPro" id="IPR029063">
    <property type="entry name" value="SAM-dependent_MTases_sf"/>
</dbReference>
<dbReference type="EMBL" id="CAIIXF020000009">
    <property type="protein sequence ID" value="CAH1794816.1"/>
    <property type="molecule type" value="Genomic_DNA"/>
</dbReference>
<sequence>MRETKATIAVLLALFSIFLIGTYLRLYGPTSTSVQLNTSVDANTNPFNTWWKIYRKSEDFGNVFKWDHYLDIYHRHFARFRNKELTLLEIGVRNGGSLKMWRDYFGPGVQIYGLDIDAKAKRFENKLERVKIIIGDQGNATFWTEALKTLPKFDIVIDDGGHTMNQLKVTFDHLYDHVKPDGGIYFVEDLHTAYWSGFDGGYKRSGTFIEYTKDLIDQLNAYHSKDTKLAVTNFTRCTQSMHMYDSIVVFEKSSHPKYHSILSQ</sequence>
<accession>A0A8J1U578</accession>
<evidence type="ECO:0000313" key="2">
    <source>
        <dbReference type="Proteomes" id="UP000749559"/>
    </source>
</evidence>
<dbReference type="OrthoDB" id="407103at2759"/>